<reference evidence="2 3" key="1">
    <citation type="journal article" date="2009" name="Stand. Genomic Sci.">
        <title>Complete genome sequence of Desulfotomaculum acetoxidans type strain (5575).</title>
        <authorList>
            <person name="Spring S."/>
            <person name="Lapidus A."/>
            <person name="Schroder M."/>
            <person name="Gleim D."/>
            <person name="Sims D."/>
            <person name="Meincke L."/>
            <person name="Glavina Del Rio T."/>
            <person name="Tice H."/>
            <person name="Copeland A."/>
            <person name="Cheng J.F."/>
            <person name="Lucas S."/>
            <person name="Chen F."/>
            <person name="Nolan M."/>
            <person name="Bruce D."/>
            <person name="Goodwin L."/>
            <person name="Pitluck S."/>
            <person name="Ivanova N."/>
            <person name="Mavromatis K."/>
            <person name="Mikhailova N."/>
            <person name="Pati A."/>
            <person name="Chen A."/>
            <person name="Palaniappan K."/>
            <person name="Land M."/>
            <person name="Hauser L."/>
            <person name="Chang Y.J."/>
            <person name="Jeffries C.D."/>
            <person name="Chain P."/>
            <person name="Saunders E."/>
            <person name="Brettin T."/>
            <person name="Detter J.C."/>
            <person name="Goker M."/>
            <person name="Bristow J."/>
            <person name="Eisen J.A."/>
            <person name="Markowitz V."/>
            <person name="Hugenholtz P."/>
            <person name="Kyrpides N.C."/>
            <person name="Klenk H.P."/>
            <person name="Han C."/>
        </authorList>
    </citation>
    <scope>NUCLEOTIDE SEQUENCE [LARGE SCALE GENOMIC DNA]</scope>
    <source>
        <strain evidence="3">ATCC 49208 / DSM 771 / VKM B-1644</strain>
    </source>
</reference>
<evidence type="ECO:0000256" key="1">
    <source>
        <dbReference type="SAM" id="Phobius"/>
    </source>
</evidence>
<name>C8VVQ2_DESAS</name>
<sequence>MSIKRLIKKMGFTGITLNIGFIGLNFAGGLAKVNNSESLAV</sequence>
<proteinExistence type="predicted"/>
<accession>C8VVQ2</accession>
<dbReference type="Proteomes" id="UP000002217">
    <property type="component" value="Chromosome"/>
</dbReference>
<gene>
    <name evidence="2" type="ordered locus">Dtox_1503</name>
</gene>
<dbReference type="AlphaFoldDB" id="C8VVQ2"/>
<keyword evidence="1" id="KW-0472">Membrane</keyword>
<keyword evidence="3" id="KW-1185">Reference proteome</keyword>
<dbReference type="HOGENOM" id="CLU_3268973_0_0_9"/>
<feature type="transmembrane region" description="Helical" evidence="1">
    <location>
        <begin position="12"/>
        <end position="31"/>
    </location>
</feature>
<dbReference type="KEGG" id="dae:Dtox_1503"/>
<evidence type="ECO:0000313" key="2">
    <source>
        <dbReference type="EMBL" id="ACV62367.1"/>
    </source>
</evidence>
<dbReference type="STRING" id="485916.Dtox_1503"/>
<dbReference type="EMBL" id="CP001720">
    <property type="protein sequence ID" value="ACV62367.1"/>
    <property type="molecule type" value="Genomic_DNA"/>
</dbReference>
<protein>
    <submittedName>
        <fullName evidence="2">Uncharacterized protein</fullName>
    </submittedName>
</protein>
<evidence type="ECO:0000313" key="3">
    <source>
        <dbReference type="Proteomes" id="UP000002217"/>
    </source>
</evidence>
<organism evidence="2 3">
    <name type="scientific">Desulfofarcimen acetoxidans (strain ATCC 49208 / DSM 771 / KCTC 5769 / VKM B-1644 / 5575)</name>
    <name type="common">Desulfotomaculum acetoxidans</name>
    <dbReference type="NCBI Taxonomy" id="485916"/>
    <lineage>
        <taxon>Bacteria</taxon>
        <taxon>Bacillati</taxon>
        <taxon>Bacillota</taxon>
        <taxon>Clostridia</taxon>
        <taxon>Eubacteriales</taxon>
        <taxon>Peptococcaceae</taxon>
        <taxon>Desulfofarcimen</taxon>
    </lineage>
</organism>
<keyword evidence="1" id="KW-1133">Transmembrane helix</keyword>
<keyword evidence="1" id="KW-0812">Transmembrane</keyword>
<dbReference type="RefSeq" id="WP_015757080.1">
    <property type="nucleotide sequence ID" value="NC_013216.1"/>
</dbReference>